<accession>A0AAV1YZH3</accession>
<evidence type="ECO:0000313" key="1">
    <source>
        <dbReference type="EMBL" id="CAL1264631.1"/>
    </source>
</evidence>
<dbReference type="EMBL" id="CAXIEN010000014">
    <property type="protein sequence ID" value="CAL1264631.1"/>
    <property type="molecule type" value="Genomic_DNA"/>
</dbReference>
<dbReference type="AlphaFoldDB" id="A0AAV1YZH3"/>
<reference evidence="1 2" key="1">
    <citation type="submission" date="2024-04" db="EMBL/GenBank/DDBJ databases">
        <authorList>
            <person name="Rising A."/>
            <person name="Reimegard J."/>
            <person name="Sonavane S."/>
            <person name="Akerstrom W."/>
            <person name="Nylinder S."/>
            <person name="Hedman E."/>
            <person name="Kallberg Y."/>
        </authorList>
    </citation>
    <scope>NUCLEOTIDE SEQUENCE [LARGE SCALE GENOMIC DNA]</scope>
</reference>
<gene>
    <name evidence="1" type="ORF">LARSCL_LOCUS2089</name>
</gene>
<evidence type="ECO:0000313" key="2">
    <source>
        <dbReference type="Proteomes" id="UP001497382"/>
    </source>
</evidence>
<name>A0AAV1YZH3_9ARAC</name>
<keyword evidence="2" id="KW-1185">Reference proteome</keyword>
<organism evidence="1 2">
    <name type="scientific">Larinioides sclopetarius</name>
    <dbReference type="NCBI Taxonomy" id="280406"/>
    <lineage>
        <taxon>Eukaryota</taxon>
        <taxon>Metazoa</taxon>
        <taxon>Ecdysozoa</taxon>
        <taxon>Arthropoda</taxon>
        <taxon>Chelicerata</taxon>
        <taxon>Arachnida</taxon>
        <taxon>Araneae</taxon>
        <taxon>Araneomorphae</taxon>
        <taxon>Entelegynae</taxon>
        <taxon>Araneoidea</taxon>
        <taxon>Araneidae</taxon>
        <taxon>Larinioides</taxon>
    </lineage>
</organism>
<dbReference type="Proteomes" id="UP001497382">
    <property type="component" value="Unassembled WGS sequence"/>
</dbReference>
<proteinExistence type="predicted"/>
<sequence length="60" mass="7158">MPLQVALENENYHYKLDTLFMEQFMKIRSNHCSIFRYSEMMVKASQKGQYICTFVAMIQA</sequence>
<comment type="caution">
    <text evidence="1">The sequence shown here is derived from an EMBL/GenBank/DDBJ whole genome shotgun (WGS) entry which is preliminary data.</text>
</comment>
<protein>
    <submittedName>
        <fullName evidence="1">Uncharacterized protein</fullName>
    </submittedName>
</protein>